<accession>A0A0B5EIC1</accession>
<evidence type="ECO:0000313" key="2">
    <source>
        <dbReference type="Proteomes" id="UP000031523"/>
    </source>
</evidence>
<organism evidence="1 2">
    <name type="scientific">Streptomyces albus (strain ATCC 21838 / DSM 41398 / FERM P-419 / JCM 4703 / NBRC 107858)</name>
    <dbReference type="NCBI Taxonomy" id="1081613"/>
    <lineage>
        <taxon>Bacteria</taxon>
        <taxon>Bacillati</taxon>
        <taxon>Actinomycetota</taxon>
        <taxon>Actinomycetes</taxon>
        <taxon>Kitasatosporales</taxon>
        <taxon>Streptomycetaceae</taxon>
        <taxon>Streptomyces</taxon>
    </lineage>
</organism>
<sequence>MKTKLRSSGIGRQVLEAIQYLDSCSPFTWTSVARDMPEHLDPPP</sequence>
<gene>
    <name evidence="1" type="ORF">SLNWT_0823</name>
</gene>
<dbReference type="EMBL" id="CP010519">
    <property type="protein sequence ID" value="AJE81199.1"/>
    <property type="molecule type" value="Genomic_DNA"/>
</dbReference>
<proteinExistence type="predicted"/>
<dbReference type="KEGG" id="sals:SLNWT_0823"/>
<keyword evidence="2" id="KW-1185">Reference proteome</keyword>
<evidence type="ECO:0000313" key="1">
    <source>
        <dbReference type="EMBL" id="AJE81199.1"/>
    </source>
</evidence>
<protein>
    <submittedName>
        <fullName evidence="1">Uncharacterized protein</fullName>
    </submittedName>
</protein>
<reference evidence="1 2" key="1">
    <citation type="submission" date="2015-01" db="EMBL/GenBank/DDBJ databases">
        <title>Enhanced salinomycin production by adjusting the supply of polyketide extender units in Streptomyce albus DSM 41398.</title>
        <authorList>
            <person name="Lu C."/>
        </authorList>
    </citation>
    <scope>NUCLEOTIDE SEQUENCE [LARGE SCALE GENOMIC DNA]</scope>
    <source>
        <strain evidence="2">ATCC 21838 / DSM 41398 / FERM P-419 / JCM 4703 / NBRC 107858</strain>
    </source>
</reference>
<dbReference type="Proteomes" id="UP000031523">
    <property type="component" value="Chromosome"/>
</dbReference>
<dbReference type="AlphaFoldDB" id="A0A0B5EIC1"/>
<name>A0A0B5EIC1_STRA4</name>